<dbReference type="RefSeq" id="WP_068662322.1">
    <property type="nucleotide sequence ID" value="NZ_LYPB01000047.1"/>
</dbReference>
<keyword evidence="3" id="KW-1185">Reference proteome</keyword>
<dbReference type="GO" id="GO:0016853">
    <property type="term" value="F:isomerase activity"/>
    <property type="evidence" value="ECO:0007669"/>
    <property type="project" value="UniProtKB-KW"/>
</dbReference>
<dbReference type="InterPro" id="IPR046348">
    <property type="entry name" value="SIS_dom_sf"/>
</dbReference>
<evidence type="ECO:0000313" key="2">
    <source>
        <dbReference type="EMBL" id="OAS21858.1"/>
    </source>
</evidence>
<dbReference type="InterPro" id="IPR001347">
    <property type="entry name" value="SIS_dom"/>
</dbReference>
<dbReference type="Proteomes" id="UP000078454">
    <property type="component" value="Unassembled WGS sequence"/>
</dbReference>
<dbReference type="Gene3D" id="3.40.50.10490">
    <property type="entry name" value="Glucose-6-phosphate isomerase like protein, domain 1"/>
    <property type="match status" value="1"/>
</dbReference>
<dbReference type="PROSITE" id="PS51464">
    <property type="entry name" value="SIS"/>
    <property type="match status" value="1"/>
</dbReference>
<dbReference type="Pfam" id="PF13580">
    <property type="entry name" value="SIS_2"/>
    <property type="match status" value="1"/>
</dbReference>
<dbReference type="EMBL" id="LYPB01000047">
    <property type="protein sequence ID" value="OAS21858.1"/>
    <property type="molecule type" value="Genomic_DNA"/>
</dbReference>
<dbReference type="GO" id="GO:1901135">
    <property type="term" value="P:carbohydrate derivative metabolic process"/>
    <property type="evidence" value="ECO:0007669"/>
    <property type="project" value="InterPro"/>
</dbReference>
<protein>
    <submittedName>
        <fullName evidence="2">Phosphoheptose isomerase</fullName>
    </submittedName>
</protein>
<dbReference type="InterPro" id="IPR035461">
    <property type="entry name" value="GmhA/DiaA"/>
</dbReference>
<dbReference type="CDD" id="cd05006">
    <property type="entry name" value="SIS_GmhA"/>
    <property type="match status" value="1"/>
</dbReference>
<evidence type="ECO:0000313" key="3">
    <source>
        <dbReference type="Proteomes" id="UP000078454"/>
    </source>
</evidence>
<feature type="domain" description="SIS" evidence="1">
    <location>
        <begin position="34"/>
        <end position="216"/>
    </location>
</feature>
<organism evidence="2 3">
    <name type="scientific">Paenibacillus oryzisoli</name>
    <dbReference type="NCBI Taxonomy" id="1850517"/>
    <lineage>
        <taxon>Bacteria</taxon>
        <taxon>Bacillati</taxon>
        <taxon>Bacillota</taxon>
        <taxon>Bacilli</taxon>
        <taxon>Bacillales</taxon>
        <taxon>Paenibacillaceae</taxon>
        <taxon>Paenibacillus</taxon>
    </lineage>
</organism>
<keyword evidence="2" id="KW-0413">Isomerase</keyword>
<name>A0A198ALS0_9BACL</name>
<reference evidence="2 3" key="1">
    <citation type="submission" date="2016-05" db="EMBL/GenBank/DDBJ databases">
        <title>Paenibacillus sp. 1ZS3-15 nov., isolated from the rhizosphere soil.</title>
        <authorList>
            <person name="Zhang X.X."/>
            <person name="Zhang J."/>
        </authorList>
    </citation>
    <scope>NUCLEOTIDE SEQUENCE [LARGE SCALE GENOMIC DNA]</scope>
    <source>
        <strain evidence="2 3">1ZS3-15</strain>
    </source>
</reference>
<comment type="caution">
    <text evidence="2">The sequence shown here is derived from an EMBL/GenBank/DDBJ whole genome shotgun (WGS) entry which is preliminary data.</text>
</comment>
<dbReference type="GO" id="GO:0097367">
    <property type="term" value="F:carbohydrate derivative binding"/>
    <property type="evidence" value="ECO:0007669"/>
    <property type="project" value="InterPro"/>
</dbReference>
<sequence length="217" mass="23693">MEKMIVENHMGQLVTRYPDLEICTPDIIAAFQLCAGTFHTGGKMLLCGNGGSASDCDHIVGELMKGFLSKRPVPISFRDSLVKEWHAQEGAYLADHLQQALPAISLTNHAALITAFANDVEPEMIFAQQVYGYGKQGDILLALSTSGNSTNVLRAVQTARAIGMHTVGLTGKQGGRLNELCDVTIAVPWEHTPDIQERHLPVYHVLCTMLEKEFFGS</sequence>
<accession>A0A198ALS0</accession>
<dbReference type="SUPFAM" id="SSF53697">
    <property type="entry name" value="SIS domain"/>
    <property type="match status" value="1"/>
</dbReference>
<dbReference type="STRING" id="1850517.A8708_06915"/>
<dbReference type="OrthoDB" id="9781311at2"/>
<dbReference type="PANTHER" id="PTHR30390">
    <property type="entry name" value="SEDOHEPTULOSE 7-PHOSPHATE ISOMERASE / DNAA INITIATOR-ASSOCIATING FACTOR FOR REPLICATION INITIATION"/>
    <property type="match status" value="1"/>
</dbReference>
<gene>
    <name evidence="2" type="ORF">A8708_06915</name>
</gene>
<evidence type="ECO:0000259" key="1">
    <source>
        <dbReference type="PROSITE" id="PS51464"/>
    </source>
</evidence>
<dbReference type="InterPro" id="IPR050099">
    <property type="entry name" value="SIS_GmhA/DiaA_subfam"/>
</dbReference>
<dbReference type="AlphaFoldDB" id="A0A198ALS0"/>
<proteinExistence type="predicted"/>